<feature type="domain" description="E3 ubiquitin-protein ligase listerin HEAT repeat region" evidence="3">
    <location>
        <begin position="1267"/>
        <end position="1361"/>
    </location>
</feature>
<keyword evidence="1" id="KW-0808">Transferase</keyword>
<keyword evidence="1" id="KW-0862">Zinc</keyword>
<reference evidence="5" key="1">
    <citation type="journal article" date="2020" name="Stud. Mycol.">
        <title>101 Dothideomycetes genomes: a test case for predicting lifestyles and emergence of pathogens.</title>
        <authorList>
            <person name="Haridas S."/>
            <person name="Albert R."/>
            <person name="Binder M."/>
            <person name="Bloem J."/>
            <person name="Labutti K."/>
            <person name="Salamov A."/>
            <person name="Andreopoulos B."/>
            <person name="Baker S."/>
            <person name="Barry K."/>
            <person name="Bills G."/>
            <person name="Bluhm B."/>
            <person name="Cannon C."/>
            <person name="Castanera R."/>
            <person name="Culley D."/>
            <person name="Daum C."/>
            <person name="Ezra D."/>
            <person name="Gonzalez J."/>
            <person name="Henrissat B."/>
            <person name="Kuo A."/>
            <person name="Liang C."/>
            <person name="Lipzen A."/>
            <person name="Lutzoni F."/>
            <person name="Magnuson J."/>
            <person name="Mondo S."/>
            <person name="Nolan M."/>
            <person name="Ohm R."/>
            <person name="Pangilinan J."/>
            <person name="Park H.-J."/>
            <person name="Ramirez L."/>
            <person name="Alfaro M."/>
            <person name="Sun H."/>
            <person name="Tritt A."/>
            <person name="Yoshinaga Y."/>
            <person name="Zwiers L.-H."/>
            <person name="Turgeon B."/>
            <person name="Goodwin S."/>
            <person name="Spatafora J."/>
            <person name="Crous P."/>
            <person name="Grigoriev I."/>
        </authorList>
    </citation>
    <scope>NUCLEOTIDE SEQUENCE</scope>
    <source>
        <strain evidence="5">ATCC 16933</strain>
    </source>
</reference>
<keyword evidence="1" id="KW-0833">Ubl conjugation pathway</keyword>
<feature type="domain" description="E3 ubiquitin-protein ligase listerin tetratricopeptide repeats region" evidence="4">
    <location>
        <begin position="612"/>
        <end position="769"/>
    </location>
</feature>
<proteinExistence type="inferred from homology"/>
<accession>A0A6A6NV95</accession>
<keyword evidence="1" id="KW-0479">Metal-binding</keyword>
<dbReference type="InterPro" id="IPR057030">
    <property type="entry name" value="TPR_Rkr-1"/>
</dbReference>
<comment type="pathway">
    <text evidence="1">Protein modification; protein ubiquitination.</text>
</comment>
<dbReference type="Gene3D" id="1.25.10.10">
    <property type="entry name" value="Leucine-rich Repeat Variant"/>
    <property type="match status" value="1"/>
</dbReference>
<evidence type="ECO:0000259" key="4">
    <source>
        <dbReference type="Pfam" id="PF23280"/>
    </source>
</evidence>
<keyword evidence="1" id="KW-0863">Zinc-finger</keyword>
<comment type="similarity">
    <text evidence="1">Belongs to the LTN1 family.</text>
</comment>
<dbReference type="InterPro" id="IPR054477">
    <property type="entry name" value="LTN1_E3_ligase_6th"/>
</dbReference>
<gene>
    <name evidence="5" type="ORF">BDY21DRAFT_350599</name>
</gene>
<dbReference type="SUPFAM" id="SSF48371">
    <property type="entry name" value="ARM repeat"/>
    <property type="match status" value="1"/>
</dbReference>
<dbReference type="InterPro" id="IPR016024">
    <property type="entry name" value="ARM-type_fold"/>
</dbReference>
<dbReference type="GO" id="GO:0005829">
    <property type="term" value="C:cytosol"/>
    <property type="evidence" value="ECO:0007669"/>
    <property type="project" value="UniProtKB-UniRule"/>
</dbReference>
<keyword evidence="6" id="KW-1185">Reference proteome</keyword>
<dbReference type="OrthoDB" id="6108at2759"/>
<comment type="function">
    <text evidence="1">E3 ubiquitin-protein ligase. Component of the ribosome quality control complex (RQC), a ribosome-associated complex that mediates ubiquitination and extraction of incompletely synthesized nascent chains for proteasomal degradation.</text>
</comment>
<dbReference type="Pfam" id="PF23280">
    <property type="entry name" value="TPR_26"/>
    <property type="match status" value="1"/>
</dbReference>
<dbReference type="GO" id="GO:0061630">
    <property type="term" value="F:ubiquitin protein ligase activity"/>
    <property type="evidence" value="ECO:0007669"/>
    <property type="project" value="UniProtKB-UniRule"/>
</dbReference>
<dbReference type="EMBL" id="MU001687">
    <property type="protein sequence ID" value="KAF2455372.1"/>
    <property type="molecule type" value="Genomic_DNA"/>
</dbReference>
<dbReference type="GO" id="GO:0072344">
    <property type="term" value="P:rescue of stalled ribosome"/>
    <property type="evidence" value="ECO:0007669"/>
    <property type="project" value="UniProtKB-UniRule"/>
</dbReference>
<dbReference type="InterPro" id="IPR039795">
    <property type="entry name" value="LTN1/Rkr1"/>
</dbReference>
<sequence>MSKRQFKAQASSSRAAFGAFGAGGFGAPPGSAFGKFSSQISYVAEPPDLSGISDPNTVVAFKNLSKKDSTTKAKALEDLQAIFSTSGANVEEAVLEAWMKIYPRISIDTSRRVRQLAHSVHGQISSSCGKRIAKFMPKIVGAWLCGLYDSDRSVSRAAQEAFEQLFPTPEKRRNVRKAFQEQILEYCRSIVDNETPQTLSDERTVSPDEASGKYWRVIASTVSVVASLLTDLDRQYVEKHQPAYEALLQDEKLWNFVACEDAAVRRSTLGLLRVCVHKQKASVESSLSTLSSSVLSKALGSDQTGSSLEYIDTLIAATKTYPQVWTDHYKSKKSASQRLKSFVKRGSQGAPQAYWKNLTTLFNSVPRNVLPSTPSDAVDLLNSARAGIIRREELRVNIPAAYGAYIDIANIVVDCIPENERAKVQKESLLPLVSQFIKPSPENAHWSIPGSAATTTVAKAVVANSMPVVIAEEWPALTAALVEEIKAKSEDPNASVTGGHSVVDQVARWASLQATVIQNFPQASLQKIFAQESARVLGDTLALVKTKRGDSALAAAALSAITRNIQSFSLLREFKVFENLVSFLQNELQEIFLSPSVTYLAEILYCFVDHPVFEKAWESCLNATLSAPDSPRKDAALDALLTSSSLPKEFKLAASNTELQQYLLRKSRAALDGGDSWDFVSRILGRSQSSLVESTSDEILAELTDSLSLDEKTYTALHGLDTVAKQNPAVLGHFLPSETGAKVLPKVLFLAESGSDDVSHLATSVSASLKSILSKPTDGATSKESLFDVVRRGLVTASSTSLSIATLVDLASGLWNEPLADKKDVAERLLPEYSVWMEALELFLAIPPKPSLAVTNSLGGAIYLALEHSGVPQSTRATPRDVDGLSPALRIAEFTVSMMKQTEIFDSIDVMKQAGIYRLLLLTVQLVNDNLGLAGSNNIWSTYNPDMELEMMELATNTMALITSWFQESQPWWFGSEHESSFYSFVKIGNDALFNASTGLSPTAFHNARAYSTATSELIELHGWQQKKSAEMENEAKRLARSKDVFSAAAFITAFKVPLSTSSSITRLCNEYVADLTGVDISAKEEDALRKLVLLNAIIQNQEEVAESIAKQRLIFFVKHVLPWLQEESMTLSVRSEVYKCLAVLLPLMKDIYGDHWTEVIESITMLWSSVPPFDSSIGESFIPAVHASLKLFATLRMLAHEDDANDDLVDAWKDASSAAANGLIHVLKQSQNIPDEFHQPLNIVNELLARHVAKMSFNGAILDAVDPTELFPLMYVASLPVQQTAFDILHKIIPAAQEQVSLDAALEKKDAQLPEELLSLIMEAPTMKGLEGATWESSIPLPLRGYLLSWLLVFDHFEGAVCLPPFHVCIDILQLLIPPRFLGPSS</sequence>
<evidence type="ECO:0000256" key="1">
    <source>
        <dbReference type="RuleBase" id="RU367090"/>
    </source>
</evidence>
<evidence type="ECO:0000313" key="5">
    <source>
        <dbReference type="EMBL" id="KAF2455372.1"/>
    </source>
</evidence>
<name>A0A6A6NV95_9PEZI</name>
<dbReference type="Pfam" id="PF22999">
    <property type="entry name" value="LTN1_E3_ligase_6th"/>
    <property type="match status" value="1"/>
</dbReference>
<dbReference type="Pfam" id="PF22958">
    <property type="entry name" value="Ltn1_1st"/>
    <property type="match status" value="1"/>
</dbReference>
<organism evidence="5 6">
    <name type="scientific">Lineolata rhizophorae</name>
    <dbReference type="NCBI Taxonomy" id="578093"/>
    <lineage>
        <taxon>Eukaryota</taxon>
        <taxon>Fungi</taxon>
        <taxon>Dikarya</taxon>
        <taxon>Ascomycota</taxon>
        <taxon>Pezizomycotina</taxon>
        <taxon>Dothideomycetes</taxon>
        <taxon>Dothideomycetes incertae sedis</taxon>
        <taxon>Lineolatales</taxon>
        <taxon>Lineolataceae</taxon>
        <taxon>Lineolata</taxon>
    </lineage>
</organism>
<dbReference type="UniPathway" id="UPA00143"/>
<protein>
    <recommendedName>
        <fullName evidence="1">E3 ubiquitin-protein ligase listerin</fullName>
        <ecNumber evidence="1">2.3.2.27</ecNumber>
    </recommendedName>
    <alternativeName>
        <fullName evidence="1">RING-type E3 ubiquitin transferase listerin</fullName>
    </alternativeName>
</protein>
<evidence type="ECO:0000313" key="6">
    <source>
        <dbReference type="Proteomes" id="UP000799766"/>
    </source>
</evidence>
<dbReference type="InterPro" id="IPR011989">
    <property type="entry name" value="ARM-like"/>
</dbReference>
<dbReference type="GO" id="GO:0008270">
    <property type="term" value="F:zinc ion binding"/>
    <property type="evidence" value="ECO:0007669"/>
    <property type="project" value="UniProtKB-KW"/>
</dbReference>
<dbReference type="GO" id="GO:1990112">
    <property type="term" value="C:RQC complex"/>
    <property type="evidence" value="ECO:0007669"/>
    <property type="project" value="UniProtKB-UniRule"/>
</dbReference>
<dbReference type="Proteomes" id="UP000799766">
    <property type="component" value="Unassembled WGS sequence"/>
</dbReference>
<dbReference type="GO" id="GO:1990116">
    <property type="term" value="P:ribosome-associated ubiquitin-dependent protein catabolic process"/>
    <property type="evidence" value="ECO:0007669"/>
    <property type="project" value="UniProtKB-UniRule"/>
</dbReference>
<evidence type="ECO:0000259" key="2">
    <source>
        <dbReference type="Pfam" id="PF22958"/>
    </source>
</evidence>
<dbReference type="PANTHER" id="PTHR12389:SF0">
    <property type="entry name" value="E3 UBIQUITIN-PROTEIN LIGASE LISTERIN"/>
    <property type="match status" value="1"/>
</dbReference>
<dbReference type="GO" id="GO:0016567">
    <property type="term" value="P:protein ubiquitination"/>
    <property type="evidence" value="ECO:0007669"/>
    <property type="project" value="UniProtKB-UniPathway"/>
</dbReference>
<dbReference type="InterPro" id="IPR054476">
    <property type="entry name" value="Ltn1_N"/>
</dbReference>
<comment type="subunit">
    <text evidence="1">Component of the ribosome quality control complex (RQC).</text>
</comment>
<evidence type="ECO:0000259" key="3">
    <source>
        <dbReference type="Pfam" id="PF22999"/>
    </source>
</evidence>
<comment type="catalytic activity">
    <reaction evidence="1">
        <text>S-ubiquitinyl-[E2 ubiquitin-conjugating enzyme]-L-cysteine + [acceptor protein]-L-lysine = [E2 ubiquitin-conjugating enzyme]-L-cysteine + N(6)-ubiquitinyl-[acceptor protein]-L-lysine.</text>
        <dbReference type="EC" id="2.3.2.27"/>
    </reaction>
</comment>
<dbReference type="GO" id="GO:0043023">
    <property type="term" value="F:ribosomal large subunit binding"/>
    <property type="evidence" value="ECO:0007669"/>
    <property type="project" value="TreeGrafter"/>
</dbReference>
<dbReference type="PANTHER" id="PTHR12389">
    <property type="entry name" value="ZINC FINGER PROTEIN 294"/>
    <property type="match status" value="1"/>
</dbReference>
<feature type="domain" description="E3 ubiquitin-protein ligase listerin N-terminal" evidence="2">
    <location>
        <begin position="53"/>
        <end position="363"/>
    </location>
</feature>
<dbReference type="EC" id="2.3.2.27" evidence="1"/>